<evidence type="ECO:0000313" key="1">
    <source>
        <dbReference type="EMBL" id="KKL61335.1"/>
    </source>
</evidence>
<gene>
    <name evidence="1" type="ORF">LCGC14_2196370</name>
</gene>
<comment type="caution">
    <text evidence="1">The sequence shown here is derived from an EMBL/GenBank/DDBJ whole genome shotgun (WGS) entry which is preliminary data.</text>
</comment>
<accession>A0A0F9FVH0</accession>
<dbReference type="EMBL" id="LAZR01028851">
    <property type="protein sequence ID" value="KKL61335.1"/>
    <property type="molecule type" value="Genomic_DNA"/>
</dbReference>
<name>A0A0F9FVH0_9ZZZZ</name>
<feature type="non-terminal residue" evidence="1">
    <location>
        <position position="1"/>
    </location>
</feature>
<dbReference type="AlphaFoldDB" id="A0A0F9FVH0"/>
<protein>
    <submittedName>
        <fullName evidence="1">Uncharacterized protein</fullName>
    </submittedName>
</protein>
<reference evidence="1" key="1">
    <citation type="journal article" date="2015" name="Nature">
        <title>Complex archaea that bridge the gap between prokaryotes and eukaryotes.</title>
        <authorList>
            <person name="Spang A."/>
            <person name="Saw J.H."/>
            <person name="Jorgensen S.L."/>
            <person name="Zaremba-Niedzwiedzka K."/>
            <person name="Martijn J."/>
            <person name="Lind A.E."/>
            <person name="van Eijk R."/>
            <person name="Schleper C."/>
            <person name="Guy L."/>
            <person name="Ettema T.J."/>
        </authorList>
    </citation>
    <scope>NUCLEOTIDE SEQUENCE</scope>
</reference>
<organism evidence="1">
    <name type="scientific">marine sediment metagenome</name>
    <dbReference type="NCBI Taxonomy" id="412755"/>
    <lineage>
        <taxon>unclassified sequences</taxon>
        <taxon>metagenomes</taxon>
        <taxon>ecological metagenomes</taxon>
    </lineage>
</organism>
<sequence length="25" mass="2845">INSVEPEILRGDDILNADEIRKYDG</sequence>
<proteinExistence type="predicted"/>